<dbReference type="PANTHER" id="PTHR33048">
    <property type="entry name" value="PTH11-LIKE INTEGRAL MEMBRANE PROTEIN (AFU_ORTHOLOGUE AFUA_5G11245)"/>
    <property type="match status" value="1"/>
</dbReference>
<dbReference type="Pfam" id="PF20684">
    <property type="entry name" value="Fung_rhodopsin"/>
    <property type="match status" value="1"/>
</dbReference>
<dbReference type="AlphaFoldDB" id="A0A8H6L9C1"/>
<feature type="transmembrane region" description="Helical" evidence="6">
    <location>
        <begin position="205"/>
        <end position="230"/>
    </location>
</feature>
<feature type="domain" description="Rhodopsin" evidence="7">
    <location>
        <begin position="30"/>
        <end position="269"/>
    </location>
</feature>
<keyword evidence="9" id="KW-1185">Reference proteome</keyword>
<dbReference type="GeneID" id="59282909"/>
<comment type="subcellular location">
    <subcellularLocation>
        <location evidence="1">Membrane</location>
        <topology evidence="1">Multi-pass membrane protein</topology>
    </subcellularLocation>
</comment>
<evidence type="ECO:0000313" key="8">
    <source>
        <dbReference type="EMBL" id="KAF6240564.1"/>
    </source>
</evidence>
<dbReference type="GO" id="GO:0016020">
    <property type="term" value="C:membrane"/>
    <property type="evidence" value="ECO:0007669"/>
    <property type="project" value="UniProtKB-SubCell"/>
</dbReference>
<feature type="transmembrane region" description="Helical" evidence="6">
    <location>
        <begin position="49"/>
        <end position="68"/>
    </location>
</feature>
<dbReference type="InterPro" id="IPR052337">
    <property type="entry name" value="SAT4-like"/>
</dbReference>
<keyword evidence="4 6" id="KW-0472">Membrane</keyword>
<name>A0A8H6L9C1_9LECA</name>
<protein>
    <recommendedName>
        <fullName evidence="7">Rhodopsin domain-containing protein</fullName>
    </recommendedName>
</protein>
<evidence type="ECO:0000256" key="3">
    <source>
        <dbReference type="ARBA" id="ARBA00022989"/>
    </source>
</evidence>
<dbReference type="InterPro" id="IPR049326">
    <property type="entry name" value="Rhodopsin_dom_fungi"/>
</dbReference>
<evidence type="ECO:0000313" key="9">
    <source>
        <dbReference type="Proteomes" id="UP000578531"/>
    </source>
</evidence>
<feature type="transmembrane region" description="Helical" evidence="6">
    <location>
        <begin position="170"/>
        <end position="193"/>
    </location>
</feature>
<evidence type="ECO:0000259" key="7">
    <source>
        <dbReference type="Pfam" id="PF20684"/>
    </source>
</evidence>
<keyword evidence="3 6" id="KW-1133">Transmembrane helix</keyword>
<feature type="transmembrane region" description="Helical" evidence="6">
    <location>
        <begin position="120"/>
        <end position="144"/>
    </location>
</feature>
<dbReference type="RefSeq" id="XP_037169823.1">
    <property type="nucleotide sequence ID" value="XM_037303176.1"/>
</dbReference>
<feature type="transmembrane region" description="Helical" evidence="6">
    <location>
        <begin position="15"/>
        <end position="37"/>
    </location>
</feature>
<dbReference type="Proteomes" id="UP000578531">
    <property type="component" value="Unassembled WGS sequence"/>
</dbReference>
<evidence type="ECO:0000256" key="4">
    <source>
        <dbReference type="ARBA" id="ARBA00023136"/>
    </source>
</evidence>
<keyword evidence="2 6" id="KW-0812">Transmembrane</keyword>
<dbReference type="OrthoDB" id="10017208at2759"/>
<comment type="caution">
    <text evidence="8">The sequence shown here is derived from an EMBL/GenBank/DDBJ whole genome shotgun (WGS) entry which is preliminary data.</text>
</comment>
<evidence type="ECO:0000256" key="2">
    <source>
        <dbReference type="ARBA" id="ARBA00022692"/>
    </source>
</evidence>
<sequence>MSTHTTEDKGPQVNAVNYAFLVLSTLAVILRFCGRFVAQKAGFGWDDWLSLAALPFVWAICGISLYWVSIGLGKHIDQIPGSHSELAKLLFIDNLIYNTGLTVVKMSVLLFYVRVFRIVLVYRVIFWIVAFLITSWGIAINFLATFTCTPIHKSWDPTIPGHCLNSNNTFLGATIPNIVIDFILLVLPIPMLWRLHVEISSKIALVGVFSAGYCVLILSTIRLTSIIGIGDKLEKDISWNLAYPQILITIELSIALISSCLPSIFNLVRHGIRNYLPNLFGTLRESEPLGGPAGAHIGALGNPIEENRHTGFMQLESGRSGTAGSNERLFDGTGGTVHYTNAYPGQIGDRMAVGEEGGIPLHQIHVRDDIHVHGLSGRNGI</sequence>
<organism evidence="8 9">
    <name type="scientific">Letharia columbiana</name>
    <dbReference type="NCBI Taxonomy" id="112416"/>
    <lineage>
        <taxon>Eukaryota</taxon>
        <taxon>Fungi</taxon>
        <taxon>Dikarya</taxon>
        <taxon>Ascomycota</taxon>
        <taxon>Pezizomycotina</taxon>
        <taxon>Lecanoromycetes</taxon>
        <taxon>OSLEUM clade</taxon>
        <taxon>Lecanoromycetidae</taxon>
        <taxon>Lecanorales</taxon>
        <taxon>Lecanorineae</taxon>
        <taxon>Parmeliaceae</taxon>
        <taxon>Letharia</taxon>
    </lineage>
</organism>
<accession>A0A8H6L9C1</accession>
<dbReference type="EMBL" id="JACCJC010000003">
    <property type="protein sequence ID" value="KAF6240564.1"/>
    <property type="molecule type" value="Genomic_DNA"/>
</dbReference>
<evidence type="ECO:0000256" key="5">
    <source>
        <dbReference type="ARBA" id="ARBA00038359"/>
    </source>
</evidence>
<evidence type="ECO:0000256" key="1">
    <source>
        <dbReference type="ARBA" id="ARBA00004141"/>
    </source>
</evidence>
<feature type="transmembrane region" description="Helical" evidence="6">
    <location>
        <begin position="242"/>
        <end position="268"/>
    </location>
</feature>
<comment type="similarity">
    <text evidence="5">Belongs to the SAT4 family.</text>
</comment>
<evidence type="ECO:0000256" key="6">
    <source>
        <dbReference type="SAM" id="Phobius"/>
    </source>
</evidence>
<reference evidence="8 9" key="1">
    <citation type="journal article" date="2020" name="Genomics">
        <title>Complete, high-quality genomes from long-read metagenomic sequencing of two wolf lichen thalli reveals enigmatic genome architecture.</title>
        <authorList>
            <person name="McKenzie S.K."/>
            <person name="Walston R.F."/>
            <person name="Allen J.L."/>
        </authorList>
    </citation>
    <scope>NUCLEOTIDE SEQUENCE [LARGE SCALE GENOMIC DNA]</scope>
    <source>
        <strain evidence="8">WasteWater2</strain>
    </source>
</reference>
<dbReference type="PANTHER" id="PTHR33048:SF47">
    <property type="entry name" value="INTEGRAL MEMBRANE PROTEIN-RELATED"/>
    <property type="match status" value="1"/>
</dbReference>
<proteinExistence type="inferred from homology"/>
<feature type="transmembrane region" description="Helical" evidence="6">
    <location>
        <begin position="95"/>
        <end position="113"/>
    </location>
</feature>
<gene>
    <name evidence="8" type="ORF">HO173_001234</name>
</gene>